<evidence type="ECO:0000256" key="2">
    <source>
        <dbReference type="ARBA" id="ARBA00022692"/>
    </source>
</evidence>
<accession>A0A9Q9E2G8</accession>
<evidence type="ECO:0000313" key="6">
    <source>
        <dbReference type="EMBL" id="USS89765.1"/>
    </source>
</evidence>
<feature type="transmembrane region" description="Helical" evidence="5">
    <location>
        <begin position="59"/>
        <end position="80"/>
    </location>
</feature>
<dbReference type="EMBL" id="CP097119">
    <property type="protein sequence ID" value="USS89765.1"/>
    <property type="molecule type" value="Genomic_DNA"/>
</dbReference>
<evidence type="ECO:0000256" key="4">
    <source>
        <dbReference type="ARBA" id="ARBA00023136"/>
    </source>
</evidence>
<dbReference type="AlphaFoldDB" id="A0A9Q9E2G8"/>
<dbReference type="InterPro" id="IPR010899">
    <property type="entry name" value="UPF0344"/>
</dbReference>
<organism evidence="6 7">
    <name type="scientific">Fructilactobacillus cliffordii</name>
    <dbReference type="NCBI Taxonomy" id="2940299"/>
    <lineage>
        <taxon>Bacteria</taxon>
        <taxon>Bacillati</taxon>
        <taxon>Bacillota</taxon>
        <taxon>Bacilli</taxon>
        <taxon>Lactobacillales</taxon>
        <taxon>Lactobacillaceae</taxon>
        <taxon>Fructilactobacillus</taxon>
    </lineage>
</organism>
<keyword evidence="3 5" id="KW-1133">Transmembrane helix</keyword>
<protein>
    <submittedName>
        <fullName evidence="6">DUF1516 family protein</fullName>
    </submittedName>
</protein>
<keyword evidence="4 5" id="KW-0472">Membrane</keyword>
<feature type="transmembrane region" description="Helical" evidence="5">
    <location>
        <begin position="92"/>
        <end position="110"/>
    </location>
</feature>
<keyword evidence="1" id="KW-1003">Cell membrane</keyword>
<gene>
    <name evidence="6" type="ORF">M3M40_02975</name>
</gene>
<evidence type="ECO:0000256" key="5">
    <source>
        <dbReference type="SAM" id="Phobius"/>
    </source>
</evidence>
<proteinExistence type="predicted"/>
<evidence type="ECO:0000313" key="7">
    <source>
        <dbReference type="Proteomes" id="UP001055911"/>
    </source>
</evidence>
<sequence length="111" mass="12146">MLVPVILCAWMLLLASTCWGIFLHQDKQVVKALIISRGLYIIILILEVVLVLHHFNQQPWLAGANFVASVVAASLIDITFQRKFLGLLTRAIAIATIISIIVAMGLALGLL</sequence>
<evidence type="ECO:0000256" key="3">
    <source>
        <dbReference type="ARBA" id="ARBA00022989"/>
    </source>
</evidence>
<keyword evidence="7" id="KW-1185">Reference proteome</keyword>
<dbReference type="RefSeq" id="WP_252767312.1">
    <property type="nucleotide sequence ID" value="NZ_CP097119.1"/>
</dbReference>
<dbReference type="Pfam" id="PF07457">
    <property type="entry name" value="DUF1516"/>
    <property type="match status" value="1"/>
</dbReference>
<dbReference type="Proteomes" id="UP001055911">
    <property type="component" value="Chromosome"/>
</dbReference>
<keyword evidence="2 5" id="KW-0812">Transmembrane</keyword>
<name>A0A9Q9E2G8_9LACO</name>
<reference evidence="6" key="1">
    <citation type="submission" date="2022-05" db="EMBL/GenBank/DDBJ databases">
        <authorList>
            <person name="Oliphant S.A."/>
            <person name="Watson-Haigh N.S."/>
            <person name="Sumby K.M."/>
            <person name="Gardner J.M."/>
            <person name="Jiranek V."/>
        </authorList>
    </citation>
    <scope>NUCLEOTIDE SEQUENCE</scope>
    <source>
        <strain evidence="6">KI4_B1</strain>
    </source>
</reference>
<feature type="transmembrane region" description="Helical" evidence="5">
    <location>
        <begin position="30"/>
        <end position="52"/>
    </location>
</feature>
<evidence type="ECO:0000256" key="1">
    <source>
        <dbReference type="ARBA" id="ARBA00022475"/>
    </source>
</evidence>